<evidence type="ECO:0000313" key="3">
    <source>
        <dbReference type="Proteomes" id="UP001055108"/>
    </source>
</evidence>
<reference evidence="2" key="2">
    <citation type="submission" date="2021-08" db="EMBL/GenBank/DDBJ databases">
        <authorList>
            <person name="Tani A."/>
            <person name="Ola A."/>
            <person name="Ogura Y."/>
            <person name="Katsura K."/>
            <person name="Hayashi T."/>
        </authorList>
    </citation>
    <scope>NUCLEOTIDE SEQUENCE</scope>
    <source>
        <strain evidence="2">NBRC 103626</strain>
    </source>
</reference>
<evidence type="ECO:0000313" key="2">
    <source>
        <dbReference type="EMBL" id="GJD77565.1"/>
    </source>
</evidence>
<keyword evidence="1" id="KW-0732">Signal</keyword>
<proteinExistence type="predicted"/>
<protein>
    <recommendedName>
        <fullName evidence="4">CoxB-like protein</fullName>
    </recommendedName>
</protein>
<comment type="caution">
    <text evidence="2">The sequence shown here is derived from an EMBL/GenBank/DDBJ whole genome shotgun (WGS) entry which is preliminary data.</text>
</comment>
<evidence type="ECO:0000256" key="1">
    <source>
        <dbReference type="SAM" id="SignalP"/>
    </source>
</evidence>
<gene>
    <name evidence="2" type="ORF">NBEOAGPD_0772</name>
</gene>
<reference evidence="2" key="1">
    <citation type="journal article" date="2016" name="Front. Microbiol.">
        <title>Genome Sequence of the Piezophilic, Mesophilic Sulfate-Reducing Bacterium Desulfovibrio indicus J2T.</title>
        <authorList>
            <person name="Cao J."/>
            <person name="Maignien L."/>
            <person name="Shao Z."/>
            <person name="Alain K."/>
            <person name="Jebbar M."/>
        </authorList>
    </citation>
    <scope>NUCLEOTIDE SEQUENCE</scope>
    <source>
        <strain evidence="2">NBRC 103626</strain>
    </source>
</reference>
<feature type="chain" id="PRO_5041451316" description="CoxB-like protein" evidence="1">
    <location>
        <begin position="47"/>
        <end position="306"/>
    </location>
</feature>
<dbReference type="Proteomes" id="UP001055108">
    <property type="component" value="Unassembled WGS sequence"/>
</dbReference>
<name>A0AA37M9L9_9HYPH</name>
<organism evidence="2 3">
    <name type="scientific">Methylobacterium gregans</name>
    <dbReference type="NCBI Taxonomy" id="374424"/>
    <lineage>
        <taxon>Bacteria</taxon>
        <taxon>Pseudomonadati</taxon>
        <taxon>Pseudomonadota</taxon>
        <taxon>Alphaproteobacteria</taxon>
        <taxon>Hyphomicrobiales</taxon>
        <taxon>Methylobacteriaceae</taxon>
        <taxon>Methylobacterium</taxon>
    </lineage>
</organism>
<evidence type="ECO:0008006" key="4">
    <source>
        <dbReference type="Google" id="ProtNLM"/>
    </source>
</evidence>
<sequence>MVPDRGGSVESGMSGQRFVSRGSAPLPVRCLAGAGLLILAAGAAEAASSAQPGQTVGLPVGAPLDVGLYFIDTSSFGVRDTSPRGSESNVNLPSFLWATPWQVAGGRLQFVVLQPVTAQSTRGAAYQSGFGQTLIAAQVAWKLPNHFNVSYLLGGYMPSDTAFAIRNPVLHQRFGLTYNGDGLNLTAHFLYGTFFETRSPTGAFYPDFLNLDLTATKKFGKWEVGPVAFGSTDLSARADPTYRRQGQFAVGGLVGYNFGPVNLQAYVTRDVVERNYGGLETRGWLRVIVPIHGETNEAPRPLARKF</sequence>
<dbReference type="EMBL" id="BPQM01000017">
    <property type="protein sequence ID" value="GJD77565.1"/>
    <property type="molecule type" value="Genomic_DNA"/>
</dbReference>
<feature type="signal peptide" evidence="1">
    <location>
        <begin position="1"/>
        <end position="46"/>
    </location>
</feature>
<accession>A0AA37M9L9</accession>
<dbReference type="AlphaFoldDB" id="A0AA37M9L9"/>
<keyword evidence="3" id="KW-1185">Reference proteome</keyword>